<dbReference type="AlphaFoldDB" id="A0A2T3ZJ33"/>
<dbReference type="OrthoDB" id="5142910at2759"/>
<sequence>MQLADLTMSPGSGREIIETYQPSLRIRIQTFRTEQTVIFYFEKERDFDHAILMLKRIGFRVQDGIPLELHTCTTTKRDPISSHHFGRWWIGGLNNCVVLSRPKRAR</sequence>
<evidence type="ECO:0000313" key="1">
    <source>
        <dbReference type="EMBL" id="PTB44821.1"/>
    </source>
</evidence>
<proteinExistence type="predicted"/>
<reference evidence="1 2" key="1">
    <citation type="submission" date="2016-07" db="EMBL/GenBank/DDBJ databases">
        <title>Multiple horizontal gene transfer events from other fungi enriched the ability of initially mycotrophic Trichoderma (Ascomycota) to feed on dead plant biomass.</title>
        <authorList>
            <consortium name="DOE Joint Genome Institute"/>
            <person name="Aerts A."/>
            <person name="Atanasova L."/>
            <person name="Chenthamara K."/>
            <person name="Zhang J."/>
            <person name="Grujic M."/>
            <person name="Henrissat B."/>
            <person name="Kuo A."/>
            <person name="Salamov A."/>
            <person name="Lipzen A."/>
            <person name="Labutti K."/>
            <person name="Barry K."/>
            <person name="Miao Y."/>
            <person name="Rahimi M.J."/>
            <person name="Shen Q."/>
            <person name="Grigoriev I.V."/>
            <person name="Kubicek C.P."/>
            <person name="Druzhinina I.S."/>
        </authorList>
    </citation>
    <scope>NUCLEOTIDE SEQUENCE [LARGE SCALE GENOMIC DNA]</scope>
    <source>
        <strain evidence="1 2">CBS 433.97</strain>
    </source>
</reference>
<name>A0A2T3ZJ33_TRIA4</name>
<organism evidence="1 2">
    <name type="scientific">Trichoderma asperellum (strain ATCC 204424 / CBS 433.97 / NBRC 101777)</name>
    <dbReference type="NCBI Taxonomy" id="1042311"/>
    <lineage>
        <taxon>Eukaryota</taxon>
        <taxon>Fungi</taxon>
        <taxon>Dikarya</taxon>
        <taxon>Ascomycota</taxon>
        <taxon>Pezizomycotina</taxon>
        <taxon>Sordariomycetes</taxon>
        <taxon>Hypocreomycetidae</taxon>
        <taxon>Hypocreales</taxon>
        <taxon>Hypocreaceae</taxon>
        <taxon>Trichoderma</taxon>
    </lineage>
</organism>
<dbReference type="EMBL" id="KZ679257">
    <property type="protein sequence ID" value="PTB44821.1"/>
    <property type="molecule type" value="Genomic_DNA"/>
</dbReference>
<accession>A0A2T3ZJ33</accession>
<gene>
    <name evidence="1" type="ORF">M441DRAFT_299511</name>
</gene>
<protein>
    <submittedName>
        <fullName evidence="1">Uncharacterized protein</fullName>
    </submittedName>
</protein>
<evidence type="ECO:0000313" key="2">
    <source>
        <dbReference type="Proteomes" id="UP000240493"/>
    </source>
</evidence>
<dbReference type="Proteomes" id="UP000240493">
    <property type="component" value="Unassembled WGS sequence"/>
</dbReference>
<keyword evidence="2" id="KW-1185">Reference proteome</keyword>